<gene>
    <name evidence="3" type="ORF">PAQU9191_03376</name>
</gene>
<keyword evidence="2" id="KW-0732">Signal</keyword>
<evidence type="ECO:0000313" key="4">
    <source>
        <dbReference type="Proteomes" id="UP000196485"/>
    </source>
</evidence>
<evidence type="ECO:0000256" key="1">
    <source>
        <dbReference type="SAM" id="MobiDB-lite"/>
    </source>
</evidence>
<name>A0A1Y6L0W8_9GAMM</name>
<feature type="chain" id="PRO_5012238425" description="DUF11 domain-containing protein" evidence="2">
    <location>
        <begin position="31"/>
        <end position="1109"/>
    </location>
</feature>
<feature type="compositionally biased region" description="Polar residues" evidence="1">
    <location>
        <begin position="584"/>
        <end position="597"/>
    </location>
</feature>
<feature type="region of interest" description="Disordered" evidence="1">
    <location>
        <begin position="578"/>
        <end position="618"/>
    </location>
</feature>
<evidence type="ECO:0000256" key="2">
    <source>
        <dbReference type="SAM" id="SignalP"/>
    </source>
</evidence>
<dbReference type="RefSeq" id="WP_235011213.1">
    <property type="nucleotide sequence ID" value="NZ_FYAH01000010.1"/>
</dbReference>
<protein>
    <recommendedName>
        <fullName evidence="5">DUF11 domain-containing protein</fullName>
    </recommendedName>
</protein>
<accession>A0A1Y6L0W8</accession>
<feature type="signal peptide" evidence="2">
    <location>
        <begin position="1"/>
        <end position="30"/>
    </location>
</feature>
<reference evidence="4" key="1">
    <citation type="submission" date="2017-06" db="EMBL/GenBank/DDBJ databases">
        <authorList>
            <person name="Rodrigo-Torres L."/>
            <person name="Arahal R. D."/>
            <person name="Lucena T."/>
        </authorList>
    </citation>
    <scope>NUCLEOTIDE SEQUENCE [LARGE SCALE GENOMIC DNA]</scope>
    <source>
        <strain evidence="4">type strain: CECT 9192</strain>
    </source>
</reference>
<organism evidence="3 4">
    <name type="scientific">Photobacterium aquimaris</name>
    <dbReference type="NCBI Taxonomy" id="512643"/>
    <lineage>
        <taxon>Bacteria</taxon>
        <taxon>Pseudomonadati</taxon>
        <taxon>Pseudomonadota</taxon>
        <taxon>Gammaproteobacteria</taxon>
        <taxon>Vibrionales</taxon>
        <taxon>Vibrionaceae</taxon>
        <taxon>Photobacterium</taxon>
    </lineage>
</organism>
<keyword evidence="4" id="KW-1185">Reference proteome</keyword>
<evidence type="ECO:0000313" key="3">
    <source>
        <dbReference type="EMBL" id="SMY18043.1"/>
    </source>
</evidence>
<sequence length="1109" mass="114443">MNTHLKPICRWVAAGLITVGASTITSQALAATTLAGTKINNQATVNYEDEYKNPYSASSNEATVIVAQIYSATLEQDRNKTAAPGQAVNLAHTLTNTGNGIDTYILNYAQGLPAGDSRGTDTIDADSILMYNDEDGFGTADTGEPLLADGVEITLNPGESIDLVLVAAVPVTALDDDTIGVLLTAKAYEGTGTAINNKVTDIGDNNDSADDTNADLIRVTGDAVVNITKKSTALNNMGTEDSLGIDIDGDAGTDLPVNLIRYEIDANNTGNKAAQDLVLFDGVPEGTVLVKTSTGSTYNPSSDGLLTINGDTPITTADDLTDEASHGVDLDQDSSATDNGEAAIDGGLDLNGNGTTTDTGIAGVYGIDKSLPPSSSISMTFYVAYSPETTSGDTEFSNTAYACADLDGDGAFDGPGECNDPNPITKGPETSNKTTTDSEKIYGVAISDTGIDHNGDFTGNGGGDEDSTPNDIQRVDTAAAGSDVIFFNIVTNSGNTEDTFNLSYDTGTSTFPADTIVEYWNASGTAKLLDTSVPSDSVDDTGAIPASTCTDADTTQYGFTIKCNQKLIQVVAKLPADGGEKTTESTMKVSATSNAEPSKTDDKTESLGAITGPTVDVANRPFTPADMTPDPAANVHPVDVSDGFTNADIATAFDNVALGSIVDANIYIANKGGNGDSFSLAAEGSYNPATTSWNPVLPTGWSVKFYDGGITSGLDGSVIAAATNTEITATATLPANSVQLVVAKIQVPTDAVQALADSNQANAIDGSDTPDGDKDYIISIVVESASTGAKDRKVESIDVESLASISITPPALTNQVQAGGTVNYQHKLTNTGNTVEVIEITSSNNKPDFTNTIRIDTDGNGTPDTELGNICADAFATGSIDVQQPDGVTVLTIPVTCDDATDTTPEFTLNPGEEIPMDVKVLTPNSAGAGLVNQTTIDAVTTGGSGLAVDAKDSTEIVDGMVRLSKYAALDSDCNGTPDTPKSFKVQIEGVEPGHCIIWKLVAWNQGTTNAMNTVISDQLTEYTDFVTVDGVLGGLSKCLNTLDTTTIKFFPDADYALADEDIGALCNSAIGVTGGSITESLVGSDVTFNVGTLTAGDKAVGQFIVKVK</sequence>
<dbReference type="EMBL" id="FYAH01000010">
    <property type="protein sequence ID" value="SMY18043.1"/>
    <property type="molecule type" value="Genomic_DNA"/>
</dbReference>
<dbReference type="AlphaFoldDB" id="A0A1Y6L0W8"/>
<proteinExistence type="predicted"/>
<evidence type="ECO:0008006" key="5">
    <source>
        <dbReference type="Google" id="ProtNLM"/>
    </source>
</evidence>
<dbReference type="Proteomes" id="UP000196485">
    <property type="component" value="Unassembled WGS sequence"/>
</dbReference>